<proteinExistence type="predicted"/>
<dbReference type="PANTHER" id="PTHR11908:SF157">
    <property type="entry name" value="XANTHINE DEHYDROGENASE SUBUNIT D-RELATED"/>
    <property type="match status" value="1"/>
</dbReference>
<dbReference type="PANTHER" id="PTHR11908">
    <property type="entry name" value="XANTHINE DEHYDROGENASE"/>
    <property type="match status" value="1"/>
</dbReference>
<dbReference type="GO" id="GO:0016491">
    <property type="term" value="F:oxidoreductase activity"/>
    <property type="evidence" value="ECO:0007669"/>
    <property type="project" value="InterPro"/>
</dbReference>
<dbReference type="InterPro" id="IPR036856">
    <property type="entry name" value="Ald_Oxase/Xan_DH_a/b_sf"/>
</dbReference>
<keyword evidence="3" id="KW-1185">Reference proteome</keyword>
<dbReference type="InterPro" id="IPR016208">
    <property type="entry name" value="Ald_Oxase/xanthine_DH-like"/>
</dbReference>
<protein>
    <submittedName>
        <fullName evidence="2">Xanthine dehydrogenase, molybdenum binding subunit apoprotein</fullName>
    </submittedName>
</protein>
<evidence type="ECO:0000313" key="3">
    <source>
        <dbReference type="Proteomes" id="UP000198635"/>
    </source>
</evidence>
<organism evidence="2 3">
    <name type="scientific">Desulfomicrobium apsheronum</name>
    <dbReference type="NCBI Taxonomy" id="52560"/>
    <lineage>
        <taxon>Bacteria</taxon>
        <taxon>Pseudomonadati</taxon>
        <taxon>Thermodesulfobacteriota</taxon>
        <taxon>Desulfovibrionia</taxon>
        <taxon>Desulfovibrionales</taxon>
        <taxon>Desulfomicrobiaceae</taxon>
        <taxon>Desulfomicrobium</taxon>
    </lineage>
</organism>
<dbReference type="Pfam" id="PF20256">
    <property type="entry name" value="MoCoBD_2"/>
    <property type="match status" value="1"/>
</dbReference>
<dbReference type="InterPro" id="IPR037165">
    <property type="entry name" value="AldOxase/xan_DH_Mopterin-bd_sf"/>
</dbReference>
<sequence length="765" mass="82272">MSHEPYDIGPARPRLDALAKACGTELFSADSYPPGLLWAGARRCGVPHGILRGVDASAARALPGVHAVLTREDVPGSNRQGIVHKDMPVLCGTRVRHCGDPVALVVAESRDVLRKALALIHVDIEPRQALADMDAALAPDAPLIHESHGSNILLAAEIHKGNAEEALAQCDVILEETYFTPAQAHAFLETENGLARLDEDGILHLTVSTQAPFRDRFEIGHALGIEPWKIRVHSPFLGGGFGGKDGATVQCLLGLAALRLPGRTIKMWWDREESFLAGYKRHAARMHYRLGAMNDGTLRSLVCHLWYDTGAYAHLGGEIMELGMEHAAGPYRVDHMDCRGLCVYTNNPVAGAFRGFGVAQASLAFEGMMDRLADRLGRDRLDLRRQNALRRGDRNCAGVTLTSSVGLDECLRRVQGHELWTTRHAWKKDAPAFTRRGVGVAAVFNGMGYGRGLADNAIAKIELTPDGRFVIYSGVPDMGQGNASTFAQIAGEMLCQDAGRLEVIQPDTERSHPSGSASAGRTTYTFGQALIKACEMMTTKLVRRAALALMIDEPGGFTLVPGAVRHLPTGKELPLTVMGAMLPRDDRVCVAEYLMPVSREVPDTGKDFPLGFPHLIFPFAAHLVRVEIDELTGLVRVCDYLAATDGGRVLNPQNFHQQIEGAVAQGLGFALMEGFGTENARITTPDLSTYLIPTSLDLPDTQSVAVETLEHSGPFGMKGVGEVGMNGPLPAVASALSDALGAHIVRAPVTPAMILELLASRGAQA</sequence>
<dbReference type="Pfam" id="PF02738">
    <property type="entry name" value="MoCoBD_1"/>
    <property type="match status" value="1"/>
</dbReference>
<dbReference type="InterPro" id="IPR000674">
    <property type="entry name" value="Ald_Oxase/Xan_DH_a/b"/>
</dbReference>
<name>A0A1I3T7B0_9BACT</name>
<dbReference type="Pfam" id="PF01315">
    <property type="entry name" value="Ald_Xan_dh_C"/>
    <property type="match status" value="1"/>
</dbReference>
<dbReference type="RefSeq" id="WP_092373540.1">
    <property type="nucleotide sequence ID" value="NZ_FORX01000005.1"/>
</dbReference>
<dbReference type="SMART" id="SM01008">
    <property type="entry name" value="Ald_Xan_dh_C"/>
    <property type="match status" value="1"/>
</dbReference>
<dbReference type="InterPro" id="IPR046867">
    <property type="entry name" value="AldOxase/xan_DH_MoCoBD2"/>
</dbReference>
<dbReference type="InterPro" id="IPR008274">
    <property type="entry name" value="AldOxase/xan_DH_MoCoBD1"/>
</dbReference>
<feature type="domain" description="Aldehyde oxidase/xanthine dehydrogenase a/b hammerhead" evidence="1">
    <location>
        <begin position="22"/>
        <end position="128"/>
    </location>
</feature>
<reference evidence="3" key="1">
    <citation type="submission" date="2016-10" db="EMBL/GenBank/DDBJ databases">
        <authorList>
            <person name="Varghese N."/>
            <person name="Submissions S."/>
        </authorList>
    </citation>
    <scope>NUCLEOTIDE SEQUENCE [LARGE SCALE GENOMIC DNA]</scope>
    <source>
        <strain evidence="3">DSM 5918</strain>
    </source>
</reference>
<dbReference type="SUPFAM" id="SSF56003">
    <property type="entry name" value="Molybdenum cofactor-binding domain"/>
    <property type="match status" value="1"/>
</dbReference>
<dbReference type="Gene3D" id="3.90.1170.50">
    <property type="entry name" value="Aldehyde oxidase/xanthine dehydrogenase, a/b hammerhead"/>
    <property type="match status" value="1"/>
</dbReference>
<dbReference type="Proteomes" id="UP000198635">
    <property type="component" value="Unassembled WGS sequence"/>
</dbReference>
<dbReference type="GO" id="GO:0005506">
    <property type="term" value="F:iron ion binding"/>
    <property type="evidence" value="ECO:0007669"/>
    <property type="project" value="InterPro"/>
</dbReference>
<dbReference type="STRING" id="52560.SAMN04488082_10594"/>
<evidence type="ECO:0000259" key="1">
    <source>
        <dbReference type="SMART" id="SM01008"/>
    </source>
</evidence>
<evidence type="ECO:0000313" key="2">
    <source>
        <dbReference type="EMBL" id="SFJ66169.1"/>
    </source>
</evidence>
<gene>
    <name evidence="2" type="ORF">SAMN04488082_10594</name>
</gene>
<dbReference type="EMBL" id="FORX01000005">
    <property type="protein sequence ID" value="SFJ66169.1"/>
    <property type="molecule type" value="Genomic_DNA"/>
</dbReference>
<accession>A0A1I3T7B0</accession>
<dbReference type="AlphaFoldDB" id="A0A1I3T7B0"/>
<dbReference type="SUPFAM" id="SSF54665">
    <property type="entry name" value="CO dehydrogenase molybdoprotein N-domain-like"/>
    <property type="match status" value="1"/>
</dbReference>
<dbReference type="OrthoDB" id="9775084at2"/>
<dbReference type="Gene3D" id="3.30.365.10">
    <property type="entry name" value="Aldehyde oxidase/xanthine dehydrogenase, molybdopterin binding domain"/>
    <property type="match status" value="4"/>
</dbReference>